<dbReference type="Proteomes" id="UP001642409">
    <property type="component" value="Unassembled WGS sequence"/>
</dbReference>
<accession>A0AA86TAG9</accession>
<keyword evidence="1" id="KW-1133">Transmembrane helix</keyword>
<keyword evidence="1" id="KW-0812">Transmembrane</keyword>
<feature type="transmembrane region" description="Helical" evidence="1">
    <location>
        <begin position="193"/>
        <end position="211"/>
    </location>
</feature>
<reference evidence="3 4" key="2">
    <citation type="submission" date="2024-07" db="EMBL/GenBank/DDBJ databases">
        <authorList>
            <person name="Akdeniz Z."/>
        </authorList>
    </citation>
    <scope>NUCLEOTIDE SEQUENCE [LARGE SCALE GENOMIC DNA]</scope>
</reference>
<evidence type="ECO:0000313" key="4">
    <source>
        <dbReference type="Proteomes" id="UP001642409"/>
    </source>
</evidence>
<dbReference type="EMBL" id="CAXDID020000393">
    <property type="protein sequence ID" value="CAL6086464.1"/>
    <property type="molecule type" value="Genomic_DNA"/>
</dbReference>
<feature type="transmembrane region" description="Helical" evidence="1">
    <location>
        <begin position="266"/>
        <end position="285"/>
    </location>
</feature>
<dbReference type="EMBL" id="CATOUU010000008">
    <property type="protein sequence ID" value="CAI9912880.1"/>
    <property type="molecule type" value="Genomic_DNA"/>
</dbReference>
<comment type="caution">
    <text evidence="2">The sequence shown here is derived from an EMBL/GenBank/DDBJ whole genome shotgun (WGS) entry which is preliminary data.</text>
</comment>
<evidence type="ECO:0000256" key="1">
    <source>
        <dbReference type="SAM" id="Phobius"/>
    </source>
</evidence>
<feature type="transmembrane region" description="Helical" evidence="1">
    <location>
        <begin position="223"/>
        <end position="245"/>
    </location>
</feature>
<evidence type="ECO:0000313" key="3">
    <source>
        <dbReference type="EMBL" id="CAL6086464.1"/>
    </source>
</evidence>
<name>A0AA86TAG9_9EUKA</name>
<protein>
    <submittedName>
        <fullName evidence="3">Hypothetical_protein</fullName>
    </submittedName>
</protein>
<sequence length="400" mass="45935">MTSNKTQYSNQMMDVIQQKLDSLIGVYMLFTMFSQVYEKLLQNIFSDNLQSHISNIIEFGQFSISALQFFQGFQMHLYLNYRNYQNQDYIKMFVTTCLRQQIALFLSFITIQQTNHNIYYCSFQTSLSREFLQIPLIFGSGNSCGDTIHHVSSYSFWHLLITGGYFMMNIAQKSTNGFYQIFNKYLGLHKLKQIYVGYIVIFQFVQVLIVTNSSIHSNQTAKSILATTLDGSSFNAGCFSALLFFGQYPMKNIGESQIGIFINKYLSKNVVGSLCLYSVFILQFVLHGQLINNTYYLIKYFVGRILMYCILFVTTALLLCDIKIIQIKFVKQLSSYGQHFLLFSDVVISAMYELIGDIKIGPQNTLVVMLVAVGAITVVFKGMQLFDFFLGDVRQALIFK</sequence>
<proteinExistence type="predicted"/>
<feature type="transmembrane region" description="Helical" evidence="1">
    <location>
        <begin position="305"/>
        <end position="324"/>
    </location>
</feature>
<dbReference type="AlphaFoldDB" id="A0AA86TAG9"/>
<organism evidence="2">
    <name type="scientific">Hexamita inflata</name>
    <dbReference type="NCBI Taxonomy" id="28002"/>
    <lineage>
        <taxon>Eukaryota</taxon>
        <taxon>Metamonada</taxon>
        <taxon>Diplomonadida</taxon>
        <taxon>Hexamitidae</taxon>
        <taxon>Hexamitinae</taxon>
        <taxon>Hexamita</taxon>
    </lineage>
</organism>
<keyword evidence="1" id="KW-0472">Membrane</keyword>
<feature type="transmembrane region" description="Helical" evidence="1">
    <location>
        <begin position="367"/>
        <end position="390"/>
    </location>
</feature>
<keyword evidence="4" id="KW-1185">Reference proteome</keyword>
<evidence type="ECO:0000313" key="2">
    <source>
        <dbReference type="EMBL" id="CAI9912880.1"/>
    </source>
</evidence>
<reference evidence="2" key="1">
    <citation type="submission" date="2023-06" db="EMBL/GenBank/DDBJ databases">
        <authorList>
            <person name="Kurt Z."/>
        </authorList>
    </citation>
    <scope>NUCLEOTIDE SEQUENCE</scope>
</reference>
<gene>
    <name evidence="2" type="ORF">HINF_LOCUS525</name>
    <name evidence="3" type="ORF">HINF_LOCUS63177</name>
</gene>